<feature type="transmembrane region" description="Helical" evidence="1">
    <location>
        <begin position="501"/>
        <end position="519"/>
    </location>
</feature>
<sequence>MDKNNNVISSHIFIFPFRWDYIGDNYFLNSSIDKRLNVEKIIELLKCNNWEDDKYNLGNDFVNDDDEYNKYVYFYDNVRNGIYGKNDICNNKRWSNFNLFKISYWSSNHTEKETKYRIVKCLKYNNLGENPKYNITTKHKTYSLKIKNIKLKVYDTGVANLIFFLDNHEHKSEEDILKINDYGRRIYPQYVPIEKVRGSFLATKLSLNLASEIIEENFIYDYKQEPTRISKTILRLLGNKFIYDKNNLEKGSIFINPILDDRMFTMCIYRNNFISGKVKAYGETEYVNRSFWYEYIFIDNNYPTCEDKGMFKELLNRSTYTRWADLGTLYGISRYSFVTLIDQTENTDFLMNHFNNMYYEMVLLALTQRASILRFSDEASKISILGEKDALANIKKLQKYYILFTNNIYFREVTAQEQGIELYNKLMEMMEIERDIKRLGEEINDIHKYTSLISNESTTNLLNIITYLGIGFTACNFVIDLSPKDTNINIMSNLVWLGKRTIYPITAMLIVFKIVNTCFKYGKIRLFYKIIIGTLFLLSFLLIIL</sequence>
<accession>A0ABS6F4A2</accession>
<feature type="transmembrane region" description="Helical" evidence="1">
    <location>
        <begin position="461"/>
        <end position="481"/>
    </location>
</feature>
<keyword evidence="3" id="KW-1185">Reference proteome</keyword>
<organism evidence="2 3">
    <name type="scientific">Clostridium simiarum</name>
    <dbReference type="NCBI Taxonomy" id="2841506"/>
    <lineage>
        <taxon>Bacteria</taxon>
        <taxon>Bacillati</taxon>
        <taxon>Bacillota</taxon>
        <taxon>Clostridia</taxon>
        <taxon>Eubacteriales</taxon>
        <taxon>Clostridiaceae</taxon>
        <taxon>Clostridium</taxon>
    </lineage>
</organism>
<keyword evidence="1" id="KW-0812">Transmembrane</keyword>
<evidence type="ECO:0000256" key="1">
    <source>
        <dbReference type="SAM" id="Phobius"/>
    </source>
</evidence>
<keyword evidence="1" id="KW-0472">Membrane</keyword>
<keyword evidence="1" id="KW-1133">Transmembrane helix</keyword>
<feature type="transmembrane region" description="Helical" evidence="1">
    <location>
        <begin position="526"/>
        <end position="544"/>
    </location>
</feature>
<reference evidence="2 3" key="1">
    <citation type="submission" date="2021-06" db="EMBL/GenBank/DDBJ databases">
        <authorList>
            <person name="Sun Q."/>
            <person name="Li D."/>
        </authorList>
    </citation>
    <scope>NUCLEOTIDE SEQUENCE [LARGE SCALE GENOMIC DNA]</scope>
    <source>
        <strain evidence="2 3">MSJ-4</strain>
    </source>
</reference>
<protein>
    <recommendedName>
        <fullName evidence="4">CorA-like Mg2+ transporter protein</fullName>
    </recommendedName>
</protein>
<dbReference type="Proteomes" id="UP000736583">
    <property type="component" value="Unassembled WGS sequence"/>
</dbReference>
<comment type="caution">
    <text evidence="2">The sequence shown here is derived from an EMBL/GenBank/DDBJ whole genome shotgun (WGS) entry which is preliminary data.</text>
</comment>
<gene>
    <name evidence="2" type="ORF">KQI89_16310</name>
</gene>
<evidence type="ECO:0008006" key="4">
    <source>
        <dbReference type="Google" id="ProtNLM"/>
    </source>
</evidence>
<dbReference type="RefSeq" id="WP_216457977.1">
    <property type="nucleotide sequence ID" value="NZ_JAHLQL010000008.1"/>
</dbReference>
<name>A0ABS6F4A2_9CLOT</name>
<evidence type="ECO:0000313" key="2">
    <source>
        <dbReference type="EMBL" id="MBU5593314.1"/>
    </source>
</evidence>
<evidence type="ECO:0000313" key="3">
    <source>
        <dbReference type="Proteomes" id="UP000736583"/>
    </source>
</evidence>
<proteinExistence type="predicted"/>
<dbReference type="EMBL" id="JAHLQL010000008">
    <property type="protein sequence ID" value="MBU5593314.1"/>
    <property type="molecule type" value="Genomic_DNA"/>
</dbReference>